<sequence length="542" mass="60895">MTPGYEKPRPYIAPSQHHRSRNIHQTRATEGYLYDELILHRTSEAFTAMVGAHGKGQKQHELDGDDVWTVPSPRRAPWPGVTRESGQALSDALRANHERFHVFFNPEAFHNHIAHYVTSVWALGAPPEVIRAAFEVLVPEQQPAFDSPGAVTRESFNEHLGDHRYWKAYNAFFADVLRKKTIGEVLEEYVFDPRMNFGVYGEGKGPEMLNRFLDGLLHPIIHTGYGIELGVPGLTIEGLSSAAVHKGIASVLIPPSLWQPKTKGRKGVHAFTILARILKDSRFENVEPNLVPSDDAAVYDRSLPLYGAAVMEYANEWSYDMSAPGEVERKIEELVYMTTLMYGIGGYEAGHEYNADFFNVHLVNSSLFLTTVAQLLKPSSQEMLLRGYLAVCLIWWVSRGLPWFDIAGFYAHVTEYPLPSGPLAPAYVPALLNPNSPKAITPNPWFHIIEHALVNPDDHLPKMQRALAHFASVYGMRTAGEDDFNGTELKGAERLDGSLFLRVAGITKARLVRLRELSAEGPRYWDRVGLYDKQRRSTRAML</sequence>
<dbReference type="InParanoid" id="A0A369JRM1"/>
<evidence type="ECO:0000256" key="1">
    <source>
        <dbReference type="ARBA" id="ARBA00023002"/>
    </source>
</evidence>
<keyword evidence="1" id="KW-0560">Oxidoreductase</keyword>
<dbReference type="Proteomes" id="UP000076154">
    <property type="component" value="Unassembled WGS sequence"/>
</dbReference>
<dbReference type="EMBL" id="LUEZ02000053">
    <property type="protein sequence ID" value="RDB21994.1"/>
    <property type="molecule type" value="Genomic_DNA"/>
</dbReference>
<dbReference type="STRING" id="39966.A0A369JRM1"/>
<dbReference type="PANTHER" id="PTHR35870:SF1">
    <property type="entry name" value="PROTEIN, PUTATIVE (AFU_ORTHOLOGUE AFUA_5G03330)-RELATED"/>
    <property type="match status" value="1"/>
</dbReference>
<dbReference type="InterPro" id="IPR025337">
    <property type="entry name" value="Questin_oxidase-like"/>
</dbReference>
<keyword evidence="4" id="KW-1185">Reference proteome</keyword>
<proteinExistence type="predicted"/>
<dbReference type="GO" id="GO:0016491">
    <property type="term" value="F:oxidoreductase activity"/>
    <property type="evidence" value="ECO:0007669"/>
    <property type="project" value="UniProtKB-KW"/>
</dbReference>
<dbReference type="AlphaFoldDB" id="A0A369JRM1"/>
<organism evidence="3 4">
    <name type="scientific">Hypsizygus marmoreus</name>
    <name type="common">White beech mushroom</name>
    <name type="synonym">Agaricus marmoreus</name>
    <dbReference type="NCBI Taxonomy" id="39966"/>
    <lineage>
        <taxon>Eukaryota</taxon>
        <taxon>Fungi</taxon>
        <taxon>Dikarya</taxon>
        <taxon>Basidiomycota</taxon>
        <taxon>Agaricomycotina</taxon>
        <taxon>Agaricomycetes</taxon>
        <taxon>Agaricomycetidae</taxon>
        <taxon>Agaricales</taxon>
        <taxon>Tricholomatineae</taxon>
        <taxon>Lyophyllaceae</taxon>
        <taxon>Hypsizygus</taxon>
    </lineage>
</organism>
<dbReference type="Pfam" id="PF14027">
    <property type="entry name" value="Questin_oxidase"/>
    <property type="match status" value="1"/>
</dbReference>
<evidence type="ECO:0000313" key="3">
    <source>
        <dbReference type="EMBL" id="RDB21994.1"/>
    </source>
</evidence>
<dbReference type="OrthoDB" id="10004862at2759"/>
<dbReference type="PANTHER" id="PTHR35870">
    <property type="entry name" value="PROTEIN, PUTATIVE (AFU_ORTHOLOGUE AFUA_5G03330)-RELATED"/>
    <property type="match status" value="1"/>
</dbReference>
<evidence type="ECO:0000256" key="2">
    <source>
        <dbReference type="SAM" id="MobiDB-lite"/>
    </source>
</evidence>
<protein>
    <submittedName>
        <fullName evidence="3">Questin oxidase</fullName>
    </submittedName>
</protein>
<reference evidence="3" key="1">
    <citation type="submission" date="2018-04" db="EMBL/GenBank/DDBJ databases">
        <title>Whole genome sequencing of Hypsizygus marmoreus.</title>
        <authorList>
            <person name="Choi I.-G."/>
            <person name="Min B."/>
            <person name="Kim J.-G."/>
            <person name="Kim S."/>
            <person name="Oh Y.-L."/>
            <person name="Kong W.-S."/>
            <person name="Park H."/>
            <person name="Jeong J."/>
            <person name="Song E.-S."/>
        </authorList>
    </citation>
    <scope>NUCLEOTIDE SEQUENCE [LARGE SCALE GENOMIC DNA]</scope>
    <source>
        <strain evidence="3">51987-8</strain>
    </source>
</reference>
<comment type="caution">
    <text evidence="3">The sequence shown here is derived from an EMBL/GenBank/DDBJ whole genome shotgun (WGS) entry which is preliminary data.</text>
</comment>
<gene>
    <name evidence="3" type="primary">gedK_1</name>
    <name evidence="3" type="ORF">Hypma_010836</name>
</gene>
<accession>A0A369JRM1</accession>
<evidence type="ECO:0000313" key="4">
    <source>
        <dbReference type="Proteomes" id="UP000076154"/>
    </source>
</evidence>
<feature type="region of interest" description="Disordered" evidence="2">
    <location>
        <begin position="55"/>
        <end position="83"/>
    </location>
</feature>
<name>A0A369JRM1_HYPMA</name>
<feature type="region of interest" description="Disordered" evidence="2">
    <location>
        <begin position="1"/>
        <end position="24"/>
    </location>
</feature>